<dbReference type="Proteomes" id="UP000284779">
    <property type="component" value="Unassembled WGS sequence"/>
</dbReference>
<sequence length="381" mass="42329">MEFITHVKNINGFKKIGGANRMKDLISSPQNIVVIGDMYVSTDVMVESLEKSKINCGKITQLFWGDYDKTHFAENQQNLENHGSDAAPIAEGLEEAIVDADIVMTHFSPIPKYIIEKGKNLKLILTSRGGVEHINVKEASNHNIPVFNVIRNAEPVADFALGLMLDITRNITLSDKFIRNGQWMHEYYNTGQIKLFNGHLVGLVGIGNVGAAIARRLNALGVSIIAYDSFVSEERLAQQGLGFIKKVETMEDVFKKADIVSVHLRLTPETEGIINEDYFKLMKKTAYFINTARGGLIDEDALITSLQKGYFKGAALDVVKKEPIPSDSPLIKMDNVLLTSHIAGMSEDAVPKSPFLLMAELDRYFETGVTNRIVNEKDLEV</sequence>
<protein>
    <submittedName>
        <fullName evidence="8">Phosphoglycerate dehydrogenase</fullName>
    </submittedName>
</protein>
<keyword evidence="3" id="KW-0520">NAD</keyword>
<gene>
    <name evidence="8" type="ORF">DW929_10915</name>
    <name evidence="7" type="ORF">DW944_01870</name>
</gene>
<name>A0A413RW35_9FIRM</name>
<evidence type="ECO:0000256" key="3">
    <source>
        <dbReference type="ARBA" id="ARBA00023027"/>
    </source>
</evidence>
<dbReference type="GO" id="GO:0051287">
    <property type="term" value="F:NAD binding"/>
    <property type="evidence" value="ECO:0007669"/>
    <property type="project" value="InterPro"/>
</dbReference>
<feature type="domain" description="D-isomer specific 2-hydroxyacid dehydrogenase catalytic" evidence="5">
    <location>
        <begin position="67"/>
        <end position="375"/>
    </location>
</feature>
<evidence type="ECO:0000256" key="1">
    <source>
        <dbReference type="ARBA" id="ARBA00005854"/>
    </source>
</evidence>
<keyword evidence="10" id="KW-1185">Reference proteome</keyword>
<evidence type="ECO:0000256" key="4">
    <source>
        <dbReference type="RuleBase" id="RU003719"/>
    </source>
</evidence>
<reference evidence="9 10" key="1">
    <citation type="submission" date="2018-08" db="EMBL/GenBank/DDBJ databases">
        <title>A genome reference for cultivated species of the human gut microbiota.</title>
        <authorList>
            <person name="Zou Y."/>
            <person name="Xue W."/>
            <person name="Luo G."/>
        </authorList>
    </citation>
    <scope>NUCLEOTIDE SEQUENCE [LARGE SCALE GENOMIC DNA]</scope>
    <source>
        <strain evidence="8 9">AM43-2</strain>
        <strain evidence="7 10">AM44-11BH</strain>
    </source>
</reference>
<dbReference type="SUPFAM" id="SSF52283">
    <property type="entry name" value="Formate/glycerate dehydrogenase catalytic domain-like"/>
    <property type="match status" value="1"/>
</dbReference>
<evidence type="ECO:0000313" key="9">
    <source>
        <dbReference type="Proteomes" id="UP000284598"/>
    </source>
</evidence>
<dbReference type="InterPro" id="IPR006140">
    <property type="entry name" value="D-isomer_DH_NAD-bd"/>
</dbReference>
<feature type="domain" description="D-isomer specific 2-hydroxyacid dehydrogenase NAD-binding" evidence="6">
    <location>
        <begin position="161"/>
        <end position="343"/>
    </location>
</feature>
<dbReference type="FunFam" id="3.40.50.720:FF:000203">
    <property type="entry name" value="D-3-phosphoglycerate dehydrogenase (SerA)"/>
    <property type="match status" value="1"/>
</dbReference>
<dbReference type="AlphaFoldDB" id="A0A413RW35"/>
<keyword evidence="2 4" id="KW-0560">Oxidoreductase</keyword>
<dbReference type="Pfam" id="PF02826">
    <property type="entry name" value="2-Hacid_dh_C"/>
    <property type="match status" value="1"/>
</dbReference>
<dbReference type="Pfam" id="PF00389">
    <property type="entry name" value="2-Hacid_dh"/>
    <property type="match status" value="1"/>
</dbReference>
<dbReference type="InterPro" id="IPR036291">
    <property type="entry name" value="NAD(P)-bd_dom_sf"/>
</dbReference>
<evidence type="ECO:0000313" key="10">
    <source>
        <dbReference type="Proteomes" id="UP000284779"/>
    </source>
</evidence>
<dbReference type="InterPro" id="IPR050857">
    <property type="entry name" value="D-2-hydroxyacid_DH"/>
</dbReference>
<evidence type="ECO:0000256" key="2">
    <source>
        <dbReference type="ARBA" id="ARBA00023002"/>
    </source>
</evidence>
<dbReference type="CDD" id="cd12171">
    <property type="entry name" value="2-Hacid_dh_10"/>
    <property type="match status" value="1"/>
</dbReference>
<comment type="caution">
    <text evidence="8">The sequence shown here is derived from an EMBL/GenBank/DDBJ whole genome shotgun (WGS) entry which is preliminary data.</text>
</comment>
<evidence type="ECO:0000313" key="7">
    <source>
        <dbReference type="EMBL" id="RHA19919.1"/>
    </source>
</evidence>
<evidence type="ECO:0000313" key="8">
    <source>
        <dbReference type="EMBL" id="RHA52575.1"/>
    </source>
</evidence>
<dbReference type="GO" id="GO:0016616">
    <property type="term" value="F:oxidoreductase activity, acting on the CH-OH group of donors, NAD or NADP as acceptor"/>
    <property type="evidence" value="ECO:0007669"/>
    <property type="project" value="InterPro"/>
</dbReference>
<dbReference type="Proteomes" id="UP000284598">
    <property type="component" value="Unassembled WGS sequence"/>
</dbReference>
<organism evidence="8 9">
    <name type="scientific">Eubacterium ventriosum</name>
    <dbReference type="NCBI Taxonomy" id="39496"/>
    <lineage>
        <taxon>Bacteria</taxon>
        <taxon>Bacillati</taxon>
        <taxon>Bacillota</taxon>
        <taxon>Clostridia</taxon>
        <taxon>Eubacteriales</taxon>
        <taxon>Eubacteriaceae</taxon>
        <taxon>Eubacterium</taxon>
    </lineage>
</organism>
<dbReference type="InterPro" id="IPR006139">
    <property type="entry name" value="D-isomer_2_OHA_DH_cat_dom"/>
</dbReference>
<proteinExistence type="inferred from homology"/>
<evidence type="ECO:0000259" key="5">
    <source>
        <dbReference type="Pfam" id="PF00389"/>
    </source>
</evidence>
<dbReference type="PANTHER" id="PTHR42789:SF1">
    <property type="entry name" value="D-ISOMER SPECIFIC 2-HYDROXYACID DEHYDROGENASE FAMILY PROTEIN (AFU_ORTHOLOGUE AFUA_6G10090)"/>
    <property type="match status" value="1"/>
</dbReference>
<dbReference type="PANTHER" id="PTHR42789">
    <property type="entry name" value="D-ISOMER SPECIFIC 2-HYDROXYACID DEHYDROGENASE FAMILY PROTEIN (AFU_ORTHOLOGUE AFUA_6G10090)"/>
    <property type="match status" value="1"/>
</dbReference>
<dbReference type="EMBL" id="QSFD01000002">
    <property type="protein sequence ID" value="RHA19919.1"/>
    <property type="molecule type" value="Genomic_DNA"/>
</dbReference>
<dbReference type="InterPro" id="IPR029753">
    <property type="entry name" value="D-isomer_DH_CS"/>
</dbReference>
<dbReference type="SUPFAM" id="SSF51735">
    <property type="entry name" value="NAD(P)-binding Rossmann-fold domains"/>
    <property type="match status" value="1"/>
</dbReference>
<dbReference type="Gene3D" id="3.40.50.720">
    <property type="entry name" value="NAD(P)-binding Rossmann-like Domain"/>
    <property type="match status" value="2"/>
</dbReference>
<dbReference type="PROSITE" id="PS00671">
    <property type="entry name" value="D_2_HYDROXYACID_DH_3"/>
    <property type="match status" value="1"/>
</dbReference>
<dbReference type="EMBL" id="QSFO01000014">
    <property type="protein sequence ID" value="RHA52575.1"/>
    <property type="molecule type" value="Genomic_DNA"/>
</dbReference>
<evidence type="ECO:0000259" key="6">
    <source>
        <dbReference type="Pfam" id="PF02826"/>
    </source>
</evidence>
<accession>A0A413RW35</accession>
<comment type="similarity">
    <text evidence="1 4">Belongs to the D-isomer specific 2-hydroxyacid dehydrogenase family.</text>
</comment>